<dbReference type="InterPro" id="IPR050789">
    <property type="entry name" value="Diverse_Enzym_Activities"/>
</dbReference>
<evidence type="ECO:0000313" key="3">
    <source>
        <dbReference type="Proteomes" id="UP000054270"/>
    </source>
</evidence>
<dbReference type="PANTHER" id="PTHR43283">
    <property type="entry name" value="BETA-LACTAMASE-RELATED"/>
    <property type="match status" value="1"/>
</dbReference>
<dbReference type="InterPro" id="IPR001466">
    <property type="entry name" value="Beta-lactam-related"/>
</dbReference>
<accession>A0A0D2NFM1</accession>
<evidence type="ECO:0000313" key="2">
    <source>
        <dbReference type="EMBL" id="KJA17769.1"/>
    </source>
</evidence>
<name>A0A0D2NFM1_HYPSF</name>
<dbReference type="Pfam" id="PF00144">
    <property type="entry name" value="Beta-lactamase"/>
    <property type="match status" value="1"/>
</dbReference>
<dbReference type="InterPro" id="IPR012338">
    <property type="entry name" value="Beta-lactam/transpept-like"/>
</dbReference>
<dbReference type="EMBL" id="KN817598">
    <property type="protein sequence ID" value="KJA17769.1"/>
    <property type="molecule type" value="Genomic_DNA"/>
</dbReference>
<organism evidence="2 3">
    <name type="scientific">Hypholoma sublateritium (strain FD-334 SS-4)</name>
    <dbReference type="NCBI Taxonomy" id="945553"/>
    <lineage>
        <taxon>Eukaryota</taxon>
        <taxon>Fungi</taxon>
        <taxon>Dikarya</taxon>
        <taxon>Basidiomycota</taxon>
        <taxon>Agaricomycotina</taxon>
        <taxon>Agaricomycetes</taxon>
        <taxon>Agaricomycetidae</taxon>
        <taxon>Agaricales</taxon>
        <taxon>Agaricineae</taxon>
        <taxon>Strophariaceae</taxon>
        <taxon>Hypholoma</taxon>
    </lineage>
</organism>
<sequence>MVALTQSGKTALDNIADNLTAEKTLPGFVIGATNAEEEIYFNSGGYKTLNDPTSGKIDQDAVLWICSMTKFVTHIAALQLLEQGKLELDTPVSQYFPQLSNPIVLDDVMSQNPTFKPANNIIRVKHLLNFTSGLFYQFTMDFGISLPPPYSREHDMNDPHSQFFSILQGELPGIPLQFEPGTNFAYGYSSDVLGFIVEKISGKTLEEYMKENIFKPLDINASFFLTPELKDRLFPLYFREQDGELHLWDNQPMPDTLEHDPTKVSRLLGGVGLYTSLRDYLKLLRHILQIYGDKATNPILKQDTVKAMFVGTLDEVASKGLTTILGLPPKSLSWSNALATCEADYPGGRKKGSAFWSGWAGTHFFIDPATGIAVVYGSQIASLQGGPFDTSLLKGRDAFEETLYANLTS</sequence>
<dbReference type="OMA" id="FPSASMK"/>
<protein>
    <recommendedName>
        <fullName evidence="1">Beta-lactamase-related domain-containing protein</fullName>
    </recommendedName>
</protein>
<dbReference type="Proteomes" id="UP000054270">
    <property type="component" value="Unassembled WGS sequence"/>
</dbReference>
<proteinExistence type="predicted"/>
<dbReference type="OrthoDB" id="428260at2759"/>
<dbReference type="PANTHER" id="PTHR43283:SF3">
    <property type="entry name" value="BETA-LACTAMASE FAMILY PROTEIN (AFU_ORTHOLOGUE AFUA_5G07500)"/>
    <property type="match status" value="1"/>
</dbReference>
<dbReference type="AlphaFoldDB" id="A0A0D2NFM1"/>
<dbReference type="SUPFAM" id="SSF56601">
    <property type="entry name" value="beta-lactamase/transpeptidase-like"/>
    <property type="match status" value="1"/>
</dbReference>
<keyword evidence="3" id="KW-1185">Reference proteome</keyword>
<evidence type="ECO:0000259" key="1">
    <source>
        <dbReference type="Pfam" id="PF00144"/>
    </source>
</evidence>
<dbReference type="STRING" id="945553.A0A0D2NFM1"/>
<feature type="domain" description="Beta-lactamase-related" evidence="1">
    <location>
        <begin position="12"/>
        <end position="379"/>
    </location>
</feature>
<gene>
    <name evidence="2" type="ORF">HYPSUDRAFT_191742</name>
</gene>
<reference evidence="3" key="1">
    <citation type="submission" date="2014-04" db="EMBL/GenBank/DDBJ databases">
        <title>Evolutionary Origins and Diversification of the Mycorrhizal Mutualists.</title>
        <authorList>
            <consortium name="DOE Joint Genome Institute"/>
            <consortium name="Mycorrhizal Genomics Consortium"/>
            <person name="Kohler A."/>
            <person name="Kuo A."/>
            <person name="Nagy L.G."/>
            <person name="Floudas D."/>
            <person name="Copeland A."/>
            <person name="Barry K.W."/>
            <person name="Cichocki N."/>
            <person name="Veneault-Fourrey C."/>
            <person name="LaButti K."/>
            <person name="Lindquist E.A."/>
            <person name="Lipzen A."/>
            <person name="Lundell T."/>
            <person name="Morin E."/>
            <person name="Murat C."/>
            <person name="Riley R."/>
            <person name="Ohm R."/>
            <person name="Sun H."/>
            <person name="Tunlid A."/>
            <person name="Henrissat B."/>
            <person name="Grigoriev I.V."/>
            <person name="Hibbett D.S."/>
            <person name="Martin F."/>
        </authorList>
    </citation>
    <scope>NUCLEOTIDE SEQUENCE [LARGE SCALE GENOMIC DNA]</scope>
    <source>
        <strain evidence="3">FD-334 SS-4</strain>
    </source>
</reference>
<dbReference type="Gene3D" id="3.40.710.10">
    <property type="entry name" value="DD-peptidase/beta-lactamase superfamily"/>
    <property type="match status" value="1"/>
</dbReference>